<name>A0AA86UYZ7_9EUKA</name>
<evidence type="ECO:0000313" key="4">
    <source>
        <dbReference type="Proteomes" id="UP001642409"/>
    </source>
</evidence>
<keyword evidence="1" id="KW-0175">Coiled coil</keyword>
<proteinExistence type="predicted"/>
<evidence type="ECO:0000313" key="3">
    <source>
        <dbReference type="EMBL" id="CAL6093986.1"/>
    </source>
</evidence>
<feature type="coiled-coil region" evidence="1">
    <location>
        <begin position="229"/>
        <end position="344"/>
    </location>
</feature>
<feature type="coiled-coil region" evidence="1">
    <location>
        <begin position="413"/>
        <end position="541"/>
    </location>
</feature>
<organism evidence="2">
    <name type="scientific">Hexamita inflata</name>
    <dbReference type="NCBI Taxonomy" id="28002"/>
    <lineage>
        <taxon>Eukaryota</taxon>
        <taxon>Metamonada</taxon>
        <taxon>Diplomonadida</taxon>
        <taxon>Hexamitidae</taxon>
        <taxon>Hexamitinae</taxon>
        <taxon>Hexamita</taxon>
    </lineage>
</organism>
<reference evidence="2" key="1">
    <citation type="submission" date="2023-06" db="EMBL/GenBank/DDBJ databases">
        <authorList>
            <person name="Kurt Z."/>
        </authorList>
    </citation>
    <scope>NUCLEOTIDE SEQUENCE</scope>
</reference>
<dbReference type="Proteomes" id="UP001642409">
    <property type="component" value="Unassembled WGS sequence"/>
</dbReference>
<reference evidence="3 4" key="2">
    <citation type="submission" date="2024-07" db="EMBL/GenBank/DDBJ databases">
        <authorList>
            <person name="Akdeniz Z."/>
        </authorList>
    </citation>
    <scope>NUCLEOTIDE SEQUENCE [LARGE SCALE GENOMIC DNA]</scope>
</reference>
<feature type="coiled-coil region" evidence="1">
    <location>
        <begin position="39"/>
        <end position="73"/>
    </location>
</feature>
<gene>
    <name evidence="2" type="ORF">HINF_LOCUS57676</name>
    <name evidence="3" type="ORF">HINF_LOCUS67253</name>
</gene>
<keyword evidence="4" id="KW-1185">Reference proteome</keyword>
<evidence type="ECO:0000313" key="2">
    <source>
        <dbReference type="EMBL" id="CAI9970031.1"/>
    </source>
</evidence>
<comment type="caution">
    <text evidence="2">The sequence shown here is derived from an EMBL/GenBank/DDBJ whole genome shotgun (WGS) entry which is preliminary data.</text>
</comment>
<dbReference type="EMBL" id="CAXDID020000462">
    <property type="protein sequence ID" value="CAL6093986.1"/>
    <property type="molecule type" value="Genomic_DNA"/>
</dbReference>
<accession>A0AA86UYZ7</accession>
<dbReference type="EMBL" id="CATOUU010001067">
    <property type="protein sequence ID" value="CAI9970031.1"/>
    <property type="molecule type" value="Genomic_DNA"/>
</dbReference>
<feature type="coiled-coil region" evidence="1">
    <location>
        <begin position="121"/>
        <end position="163"/>
    </location>
</feature>
<evidence type="ECO:0000256" key="1">
    <source>
        <dbReference type="SAM" id="Coils"/>
    </source>
</evidence>
<dbReference type="AlphaFoldDB" id="A0AA86UYZ7"/>
<sequence length="541" mass="64053">MNDRPAYSSDDIDERVSQMMRNILDPSSNNTAVQQVKEFQNQTSATSNLRQRVQQLREKSEFYEQELAQQSSQLIDVRAQLKLTQERAVHDLAQQKLDFQAQFQSFFQKSKQQTDKLLSDSENLAKQNQSLAAQLLQLQTAQNDKIFAQNKQLSDELNSLKLNFTSKLQAEKQKLTTYYQNQLKLKIEEAVQLNEQQLSNKIEAQIQNIIHEKENEVLKLKLQNESALLTQASKQQTESEQKLATLKNELLQDHAQELKQIQLQHKAELENSANEHLLKQKAKLQAAENDWKQILQQEKNKHSIEITDLKQKILALKNEFEEQQNSLKHKHESQQQQMELYQNEFKTRFQQEITEIRQSYREFALNLFKQNKKELIATANAERDKYLLEIAAKTDRETQIQMQKCDELKEQFKTEKNTIIEQYELEINNYKKEIRELQTQLKSTQNKLKQSISNVKELENELKSHDSPEIAEKHRMEIEDAESKLIKLHNIHLNKEKQQILLFNNQLKDRETQINKMLKQMEIFVKENERLKRELKELEEM</sequence>
<protein>
    <submittedName>
        <fullName evidence="2">Uncharacterized protein</fullName>
    </submittedName>
</protein>